<protein>
    <recommendedName>
        <fullName evidence="4">Tyrosine specific protein phosphatases domain-containing protein</fullName>
    </recommendedName>
</protein>
<dbReference type="STRING" id="1122170.GCA_000701265_02167"/>
<feature type="compositionally biased region" description="Basic and acidic residues" evidence="1">
    <location>
        <begin position="380"/>
        <end position="399"/>
    </location>
</feature>
<dbReference type="PROSITE" id="PS00383">
    <property type="entry name" value="TYR_PHOSPHATASE_1"/>
    <property type="match status" value="1"/>
</dbReference>
<accession>A0A378LPP6</accession>
<reference evidence="2 3" key="1">
    <citation type="submission" date="2018-06" db="EMBL/GenBank/DDBJ databases">
        <authorList>
            <consortium name="Pathogen Informatics"/>
            <person name="Doyle S."/>
        </authorList>
    </citation>
    <scope>NUCLEOTIDE SEQUENCE [LARGE SCALE GENOMIC DNA]</scope>
    <source>
        <strain evidence="2 3">NCTC11532</strain>
    </source>
</reference>
<sequence>MPSARPQNYRTNPFHLFGRDLTIAGMAGPHNNGNRDEVFDFLKNKDRREVLIGLHEKEDFTDEANQHGIEYLRIPIIDFAMTPIPASIYDGIFAAVKKATEDNKLVAIHCGSGDGRTATAMAALKLRELLEKEARAHPEILDSQPENTVMVKPSTEDTTTPCTPLVKAAIESIRSERVAPDISGIHAVEKDNDIVTLIEYEKHLRQVLKAELNLTNEKEKMALRDKVAQARNLFKKMELFEENVGEYNESLKEMVSNLERFLETNPIKEEILFHIKRIDEAIAPLQEELRMYLKTKSSTTEHFLADHLKKEVAYAQKLKVDTSDERSRAHNDSIDTLQRELHDFLKTKPSFDALRQYSKQLNDVIEQHIDRRKQINTMREQPDMHSDNPSEKNFQEEAGKPTQSVKEQLTGIKNAATPGVNPNQNEGEITIHIPG</sequence>
<dbReference type="InterPro" id="IPR016130">
    <property type="entry name" value="Tyr_Pase_AS"/>
</dbReference>
<dbReference type="Proteomes" id="UP000255297">
    <property type="component" value="Unassembled WGS sequence"/>
</dbReference>
<dbReference type="Gene3D" id="3.90.190.10">
    <property type="entry name" value="Protein tyrosine phosphatase superfamily"/>
    <property type="match status" value="1"/>
</dbReference>
<gene>
    <name evidence="2" type="ORF">NCTC11532_00510</name>
</gene>
<dbReference type="OrthoDB" id="9806482at2"/>
<name>A0A378LPP6_9GAMM</name>
<keyword evidence="3" id="KW-1185">Reference proteome</keyword>
<dbReference type="SUPFAM" id="SSF52799">
    <property type="entry name" value="(Phosphotyrosine protein) phosphatases II"/>
    <property type="match status" value="1"/>
</dbReference>
<organism evidence="2 3">
    <name type="scientific">Legionella wadsworthii</name>
    <dbReference type="NCBI Taxonomy" id="28088"/>
    <lineage>
        <taxon>Bacteria</taxon>
        <taxon>Pseudomonadati</taxon>
        <taxon>Pseudomonadota</taxon>
        <taxon>Gammaproteobacteria</taxon>
        <taxon>Legionellales</taxon>
        <taxon>Legionellaceae</taxon>
        <taxon>Legionella</taxon>
    </lineage>
</organism>
<dbReference type="Pfam" id="PF22785">
    <property type="entry name" value="Tc-R-P"/>
    <property type="match status" value="1"/>
</dbReference>
<evidence type="ECO:0000313" key="3">
    <source>
        <dbReference type="Proteomes" id="UP000255297"/>
    </source>
</evidence>
<feature type="region of interest" description="Disordered" evidence="1">
    <location>
        <begin position="375"/>
        <end position="435"/>
    </location>
</feature>
<dbReference type="InterPro" id="IPR029021">
    <property type="entry name" value="Prot-tyrosine_phosphatase-like"/>
</dbReference>
<dbReference type="EMBL" id="UGPB01000001">
    <property type="protein sequence ID" value="STY28340.1"/>
    <property type="molecule type" value="Genomic_DNA"/>
</dbReference>
<evidence type="ECO:0000256" key="1">
    <source>
        <dbReference type="SAM" id="MobiDB-lite"/>
    </source>
</evidence>
<evidence type="ECO:0008006" key="4">
    <source>
        <dbReference type="Google" id="ProtNLM"/>
    </source>
</evidence>
<proteinExistence type="predicted"/>
<dbReference type="RefSeq" id="WP_031562695.1">
    <property type="nucleotide sequence ID" value="NZ_CAAAIS010000002.1"/>
</dbReference>
<dbReference type="AlphaFoldDB" id="A0A378LPP6"/>
<evidence type="ECO:0000313" key="2">
    <source>
        <dbReference type="EMBL" id="STY28340.1"/>
    </source>
</evidence>